<name>A0ABT3QE49_9PROT</name>
<reference evidence="3 4" key="1">
    <citation type="submission" date="2022-11" db="EMBL/GenBank/DDBJ databases">
        <title>Genome sequencing of Acetobacter type strain.</title>
        <authorList>
            <person name="Heo J."/>
            <person name="Lee D."/>
            <person name="Han B.-H."/>
            <person name="Hong S.-B."/>
            <person name="Kwon S.-W."/>
        </authorList>
    </citation>
    <scope>NUCLEOTIDE SEQUENCE [LARGE SCALE GENOMIC DNA]</scope>
    <source>
        <strain evidence="3 4">KACC 21253</strain>
    </source>
</reference>
<feature type="region of interest" description="Disordered" evidence="1">
    <location>
        <begin position="70"/>
        <end position="116"/>
    </location>
</feature>
<keyword evidence="2" id="KW-0732">Signal</keyword>
<protein>
    <submittedName>
        <fullName evidence="3">Uncharacterized protein</fullName>
    </submittedName>
</protein>
<dbReference type="Proteomes" id="UP001301152">
    <property type="component" value="Unassembled WGS sequence"/>
</dbReference>
<sequence>MKRHMKFLAATATLALATSSVSYAEPGGCLKYGTAGAVGGHMVGHGVLGATGGCVTGMYKRHEFRKEEKEKAAAYDKEHPGAKGTYAQKATAYDVEHSTSPGKMAPDAPAANESLH</sequence>
<proteinExistence type="predicted"/>
<feature type="chain" id="PRO_5046782026" evidence="2">
    <location>
        <begin position="25"/>
        <end position="116"/>
    </location>
</feature>
<organism evidence="3 4">
    <name type="scientific">Acetobacter thailandicus</name>
    <dbReference type="NCBI Taxonomy" id="1502842"/>
    <lineage>
        <taxon>Bacteria</taxon>
        <taxon>Pseudomonadati</taxon>
        <taxon>Pseudomonadota</taxon>
        <taxon>Alphaproteobacteria</taxon>
        <taxon>Acetobacterales</taxon>
        <taxon>Acetobacteraceae</taxon>
        <taxon>Acetobacter</taxon>
    </lineage>
</organism>
<feature type="compositionally biased region" description="Basic and acidic residues" evidence="1">
    <location>
        <begin position="70"/>
        <end position="81"/>
    </location>
</feature>
<accession>A0ABT3QE49</accession>
<comment type="caution">
    <text evidence="3">The sequence shown here is derived from an EMBL/GenBank/DDBJ whole genome shotgun (WGS) entry which is preliminary data.</text>
</comment>
<evidence type="ECO:0000256" key="2">
    <source>
        <dbReference type="SAM" id="SignalP"/>
    </source>
</evidence>
<evidence type="ECO:0000313" key="3">
    <source>
        <dbReference type="EMBL" id="MCX2563553.1"/>
    </source>
</evidence>
<evidence type="ECO:0000256" key="1">
    <source>
        <dbReference type="SAM" id="MobiDB-lite"/>
    </source>
</evidence>
<feature type="signal peptide" evidence="2">
    <location>
        <begin position="1"/>
        <end position="24"/>
    </location>
</feature>
<gene>
    <name evidence="3" type="ORF">OQ497_06210</name>
</gene>
<evidence type="ECO:0000313" key="4">
    <source>
        <dbReference type="Proteomes" id="UP001301152"/>
    </source>
</evidence>
<dbReference type="EMBL" id="JAPIUZ010000002">
    <property type="protein sequence ID" value="MCX2563553.1"/>
    <property type="molecule type" value="Genomic_DNA"/>
</dbReference>
<keyword evidence="4" id="KW-1185">Reference proteome</keyword>